<dbReference type="InterPro" id="IPR049516">
    <property type="entry name" value="FAD-depend_C"/>
</dbReference>
<evidence type="ECO:0000259" key="3">
    <source>
        <dbReference type="Pfam" id="PF21688"/>
    </source>
</evidence>
<evidence type="ECO:0000313" key="5">
    <source>
        <dbReference type="Proteomes" id="UP000660262"/>
    </source>
</evidence>
<dbReference type="InterPro" id="IPR028348">
    <property type="entry name" value="FAD-binding_protein"/>
</dbReference>
<evidence type="ECO:0000259" key="2">
    <source>
        <dbReference type="Pfam" id="PF07992"/>
    </source>
</evidence>
<comment type="caution">
    <text evidence="4">The sequence shown here is derived from an EMBL/GenBank/DDBJ whole genome shotgun (WGS) entry which is preliminary data.</text>
</comment>
<feature type="region of interest" description="Disordered" evidence="1">
    <location>
        <begin position="1"/>
        <end position="28"/>
    </location>
</feature>
<dbReference type="GO" id="GO:0016491">
    <property type="term" value="F:oxidoreductase activity"/>
    <property type="evidence" value="ECO:0007669"/>
    <property type="project" value="InterPro"/>
</dbReference>
<protein>
    <recommendedName>
        <fullName evidence="6">FAD-dependent oxidoreductase 2 FAD binding domain-containing protein</fullName>
    </recommendedName>
</protein>
<dbReference type="InterPro" id="IPR023753">
    <property type="entry name" value="FAD/NAD-binding_dom"/>
</dbReference>
<dbReference type="OrthoDB" id="2690153at2759"/>
<feature type="region of interest" description="Disordered" evidence="1">
    <location>
        <begin position="128"/>
        <end position="150"/>
    </location>
</feature>
<evidence type="ECO:0000256" key="1">
    <source>
        <dbReference type="SAM" id="MobiDB-lite"/>
    </source>
</evidence>
<feature type="domain" description="FAD/NAD(P)-binding" evidence="2">
    <location>
        <begin position="158"/>
        <end position="334"/>
    </location>
</feature>
<proteinExistence type="predicted"/>
<sequence length="619" mass="65562">MSPLLRVRVSAAQRPRSSGSAYSNPPRAHARRGWSLAAAASSAASTWRIFDVKVDPDADPGKDYHGSSEPLMHALQKRLKAKKPLAHADVTVVRKSMDARRKENASFVYVVDVRTDALKACGVNVSRLRPGPRQQPLREETATPTSHRRDHAEAPIPFRVVVVGAGPAGLFAALELAEAGASVRLLERGKGVEKRGASIGALFARRVLDNESNLCYGEGGAGTWSDGKLTTRIGRNAAPVRKVLDALVRFGAPERILTSGAPHLGTDNLVRLLRAFRAHLQSLGCSVEFDTKVDSLVVEGGRCTGVRLHNGDVMEADAVVLAPGHSARALYEGLAACGVELRPKPFAMGFRVEHPQDVVDRAQYGEQLAMQVDRGRGKVPVASYSLAAKVADSSGIDRSVYSFCMCPGGQVVPTSVREDELCVNGMSFSRRGSPWANSALVCEVTPEDWAPFEGKHGALAGVALQKDAERRAAALGGGNMVAPAQRLVDFVAGKGPSDTLPRTSYRLGVKAADMADIYPAPLTAALRAAATQFAKHLDGFLCEEAVLIGAETRTSAPVWIERDRTTLMSVVDGLFPCGEGAGHAGGIVSAAVDGVNAGAAAMAWFSAEKACKKTKTIGV</sequence>
<dbReference type="Proteomes" id="UP000660262">
    <property type="component" value="Unassembled WGS sequence"/>
</dbReference>
<dbReference type="PIRSF" id="PIRSF038984">
    <property type="entry name" value="FAD_binding_protein"/>
    <property type="match status" value="1"/>
</dbReference>
<dbReference type="Gene3D" id="3.50.50.60">
    <property type="entry name" value="FAD/NAD(P)-binding domain"/>
    <property type="match status" value="2"/>
</dbReference>
<reference evidence="4" key="1">
    <citation type="submission" date="2020-10" db="EMBL/GenBank/DDBJ databases">
        <title>Unveiling of a novel bifunctional photoreceptor, Dualchrome1, isolated from a cosmopolitan green alga.</title>
        <authorList>
            <person name="Suzuki S."/>
            <person name="Kawachi M."/>
        </authorList>
    </citation>
    <scope>NUCLEOTIDE SEQUENCE</scope>
    <source>
        <strain evidence="4">NIES 2893</strain>
    </source>
</reference>
<dbReference type="AlphaFoldDB" id="A0A830HRQ8"/>
<dbReference type="PANTHER" id="PTHR42842:SF3">
    <property type="entry name" value="FAD_NAD(P)-BINDING OXIDOREDUCTASE FAMILY PROTEIN"/>
    <property type="match status" value="1"/>
</dbReference>
<dbReference type="Gene3D" id="3.30.70.2700">
    <property type="match status" value="1"/>
</dbReference>
<feature type="domain" description="FAD-dependent protein C-terminal" evidence="3">
    <location>
        <begin position="345"/>
        <end position="554"/>
    </location>
</feature>
<dbReference type="InterPro" id="IPR036188">
    <property type="entry name" value="FAD/NAD-bd_sf"/>
</dbReference>
<evidence type="ECO:0008006" key="6">
    <source>
        <dbReference type="Google" id="ProtNLM"/>
    </source>
</evidence>
<keyword evidence="5" id="KW-1185">Reference proteome</keyword>
<dbReference type="Pfam" id="PF21688">
    <property type="entry name" value="FAD-depend_C"/>
    <property type="match status" value="1"/>
</dbReference>
<name>A0A830HRQ8_9CHLO</name>
<gene>
    <name evidence="4" type="ORF">PPROV_000839300</name>
</gene>
<organism evidence="4 5">
    <name type="scientific">Pycnococcus provasolii</name>
    <dbReference type="NCBI Taxonomy" id="41880"/>
    <lineage>
        <taxon>Eukaryota</taxon>
        <taxon>Viridiplantae</taxon>
        <taxon>Chlorophyta</taxon>
        <taxon>Pseudoscourfieldiophyceae</taxon>
        <taxon>Pseudoscourfieldiales</taxon>
        <taxon>Pycnococcaceae</taxon>
        <taxon>Pycnococcus</taxon>
    </lineage>
</organism>
<dbReference type="Pfam" id="PF07992">
    <property type="entry name" value="Pyr_redox_2"/>
    <property type="match status" value="1"/>
</dbReference>
<accession>A0A830HRQ8</accession>
<dbReference type="PANTHER" id="PTHR42842">
    <property type="entry name" value="FAD/NAD(P)-BINDING OXIDOREDUCTASE"/>
    <property type="match status" value="1"/>
</dbReference>
<dbReference type="SUPFAM" id="SSF51905">
    <property type="entry name" value="FAD/NAD(P)-binding domain"/>
    <property type="match status" value="1"/>
</dbReference>
<dbReference type="PRINTS" id="PR00411">
    <property type="entry name" value="PNDRDTASEI"/>
</dbReference>
<evidence type="ECO:0000313" key="4">
    <source>
        <dbReference type="EMBL" id="GHP09658.1"/>
    </source>
</evidence>
<dbReference type="EMBL" id="BNJQ01000026">
    <property type="protein sequence ID" value="GHP09658.1"/>
    <property type="molecule type" value="Genomic_DNA"/>
</dbReference>